<keyword evidence="2 4" id="KW-0238">DNA-binding</keyword>
<evidence type="ECO:0000256" key="1">
    <source>
        <dbReference type="ARBA" id="ARBA00023015"/>
    </source>
</evidence>
<dbReference type="InParanoid" id="A0A7L4YRU0"/>
<dbReference type="AlphaFoldDB" id="A0A7L4YRU0"/>
<evidence type="ECO:0000259" key="6">
    <source>
        <dbReference type="PROSITE" id="PS50977"/>
    </source>
</evidence>
<feature type="region of interest" description="Disordered" evidence="5">
    <location>
        <begin position="1"/>
        <end position="21"/>
    </location>
</feature>
<name>A0A7L4YRU0_9ACTN</name>
<evidence type="ECO:0000256" key="3">
    <source>
        <dbReference type="ARBA" id="ARBA00023163"/>
    </source>
</evidence>
<dbReference type="PANTHER" id="PTHR30055:SF234">
    <property type="entry name" value="HTH-TYPE TRANSCRIPTIONAL REGULATOR BETI"/>
    <property type="match status" value="1"/>
</dbReference>
<dbReference type="InterPro" id="IPR050109">
    <property type="entry name" value="HTH-type_TetR-like_transc_reg"/>
</dbReference>
<gene>
    <name evidence="7" type="ORF">EK0264_13945</name>
</gene>
<dbReference type="PANTHER" id="PTHR30055">
    <property type="entry name" value="HTH-TYPE TRANSCRIPTIONAL REGULATOR RUTR"/>
    <property type="match status" value="1"/>
</dbReference>
<dbReference type="PRINTS" id="PR00455">
    <property type="entry name" value="HTHTETR"/>
</dbReference>
<organism evidence="7 8">
    <name type="scientific">Epidermidibacterium keratini</name>
    <dbReference type="NCBI Taxonomy" id="1891644"/>
    <lineage>
        <taxon>Bacteria</taxon>
        <taxon>Bacillati</taxon>
        <taxon>Actinomycetota</taxon>
        <taxon>Actinomycetes</taxon>
        <taxon>Sporichthyales</taxon>
        <taxon>Sporichthyaceae</taxon>
        <taxon>Epidermidibacterium</taxon>
    </lineage>
</organism>
<reference evidence="7 8" key="1">
    <citation type="journal article" date="2018" name="Int. J. Syst. Evol. Microbiol.">
        <title>Epidermidibacterium keratini gen. nov., sp. nov., a member of the family Sporichthyaceae, isolated from keratin epidermis.</title>
        <authorList>
            <person name="Lee D.G."/>
            <person name="Trujillo M.E."/>
            <person name="Kang S."/>
            <person name="Nam J.J."/>
            <person name="Kim Y.J."/>
        </authorList>
    </citation>
    <scope>NUCLEOTIDE SEQUENCE [LARGE SCALE GENOMIC DNA]</scope>
    <source>
        <strain evidence="7 8">EPI-7</strain>
    </source>
</reference>
<keyword evidence="1" id="KW-0805">Transcription regulation</keyword>
<feature type="DNA-binding region" description="H-T-H motif" evidence="4">
    <location>
        <begin position="46"/>
        <end position="65"/>
    </location>
</feature>
<dbReference type="OrthoDB" id="3213419at2"/>
<dbReference type="Proteomes" id="UP000463857">
    <property type="component" value="Chromosome"/>
</dbReference>
<dbReference type="GO" id="GO:0003700">
    <property type="term" value="F:DNA-binding transcription factor activity"/>
    <property type="evidence" value="ECO:0007669"/>
    <property type="project" value="TreeGrafter"/>
</dbReference>
<dbReference type="RefSeq" id="WP_159546414.1">
    <property type="nucleotide sequence ID" value="NZ_CP047156.1"/>
</dbReference>
<evidence type="ECO:0000256" key="4">
    <source>
        <dbReference type="PROSITE-ProRule" id="PRU00335"/>
    </source>
</evidence>
<dbReference type="InterPro" id="IPR023772">
    <property type="entry name" value="DNA-bd_HTH_TetR-type_CS"/>
</dbReference>
<evidence type="ECO:0000256" key="2">
    <source>
        <dbReference type="ARBA" id="ARBA00023125"/>
    </source>
</evidence>
<dbReference type="Pfam" id="PF00440">
    <property type="entry name" value="TetR_N"/>
    <property type="match status" value="1"/>
</dbReference>
<evidence type="ECO:0000256" key="5">
    <source>
        <dbReference type="SAM" id="MobiDB-lite"/>
    </source>
</evidence>
<dbReference type="InterPro" id="IPR009057">
    <property type="entry name" value="Homeodomain-like_sf"/>
</dbReference>
<dbReference type="InterPro" id="IPR001647">
    <property type="entry name" value="HTH_TetR"/>
</dbReference>
<evidence type="ECO:0000313" key="7">
    <source>
        <dbReference type="EMBL" id="QHC01277.1"/>
    </source>
</evidence>
<dbReference type="GO" id="GO:0000976">
    <property type="term" value="F:transcription cis-regulatory region binding"/>
    <property type="evidence" value="ECO:0007669"/>
    <property type="project" value="TreeGrafter"/>
</dbReference>
<proteinExistence type="predicted"/>
<feature type="domain" description="HTH tetR-type" evidence="6">
    <location>
        <begin position="23"/>
        <end position="83"/>
    </location>
</feature>
<keyword evidence="3" id="KW-0804">Transcription</keyword>
<sequence length="208" mass="22771">MTSGNVASASRPEPAARQWGKTAQTQAQILAAAEEVFVEHGYTNATISDVIDRAGSSVGSIYHHFGGKAELFLALWTDYTHQRERDATNAVAKARKEGVTEPIELFETGGAAYLRGIWRSRKVMTIFWDGDGPPGFETLRRERSQNWIAHNVKILGLGKSVEDQFIAAVFTAVMGEAARSIIACTRAKQADAISAEALRIARIISEHR</sequence>
<accession>A0A7L4YRU0</accession>
<dbReference type="KEGG" id="eke:EK0264_13945"/>
<keyword evidence="8" id="KW-1185">Reference proteome</keyword>
<dbReference type="SUPFAM" id="SSF46689">
    <property type="entry name" value="Homeodomain-like"/>
    <property type="match status" value="1"/>
</dbReference>
<dbReference type="Gene3D" id="1.10.357.10">
    <property type="entry name" value="Tetracycline Repressor, domain 2"/>
    <property type="match status" value="1"/>
</dbReference>
<dbReference type="PROSITE" id="PS01081">
    <property type="entry name" value="HTH_TETR_1"/>
    <property type="match status" value="1"/>
</dbReference>
<protein>
    <submittedName>
        <fullName evidence="7">TetR family transcriptional regulator</fullName>
    </submittedName>
</protein>
<dbReference type="EMBL" id="CP047156">
    <property type="protein sequence ID" value="QHC01277.1"/>
    <property type="molecule type" value="Genomic_DNA"/>
</dbReference>
<evidence type="ECO:0000313" key="8">
    <source>
        <dbReference type="Proteomes" id="UP000463857"/>
    </source>
</evidence>
<dbReference type="PROSITE" id="PS50977">
    <property type="entry name" value="HTH_TETR_2"/>
    <property type="match status" value="1"/>
</dbReference>